<dbReference type="InterPro" id="IPR013078">
    <property type="entry name" value="His_Pase_superF_clade-1"/>
</dbReference>
<dbReference type="PROSITE" id="PS00175">
    <property type="entry name" value="PG_MUTASE"/>
    <property type="match status" value="1"/>
</dbReference>
<evidence type="ECO:0000256" key="8">
    <source>
        <dbReference type="PIRSR" id="PIRSR613078-3"/>
    </source>
</evidence>
<evidence type="ECO:0000256" key="3">
    <source>
        <dbReference type="ARBA" id="ARBA00023152"/>
    </source>
</evidence>
<keyword evidence="4 5" id="KW-0413">Isomerase</keyword>
<dbReference type="Proteomes" id="UP000220251">
    <property type="component" value="Unassembled WGS sequence"/>
</dbReference>
<comment type="catalytic activity">
    <reaction evidence="5">
        <text>(2R)-2-phosphoglycerate = (2R)-3-phosphoglycerate</text>
        <dbReference type="Rhea" id="RHEA:15901"/>
        <dbReference type="ChEBI" id="CHEBI:58272"/>
        <dbReference type="ChEBI" id="CHEBI:58289"/>
        <dbReference type="EC" id="5.4.2.11"/>
    </reaction>
</comment>
<comment type="pathway">
    <text evidence="5">Carbohydrate degradation; glycolysis; pyruvate from D-glyceraldehyde 3-phosphate: step 3/5.</text>
</comment>
<feature type="binding site" evidence="5 7">
    <location>
        <begin position="112"/>
        <end position="115"/>
    </location>
    <ligand>
        <name>substrate</name>
    </ligand>
</feature>
<dbReference type="InterPro" id="IPR029033">
    <property type="entry name" value="His_PPase_superfam"/>
</dbReference>
<dbReference type="PIRSF" id="PIRSF000709">
    <property type="entry name" value="6PFK_2-Ptase"/>
    <property type="match status" value="1"/>
</dbReference>
<organism evidence="9 10">
    <name type="scientific">Estrella lausannensis</name>
    <dbReference type="NCBI Taxonomy" id="483423"/>
    <lineage>
        <taxon>Bacteria</taxon>
        <taxon>Pseudomonadati</taxon>
        <taxon>Chlamydiota</taxon>
        <taxon>Chlamydiia</taxon>
        <taxon>Parachlamydiales</taxon>
        <taxon>Candidatus Criblamydiaceae</taxon>
        <taxon>Estrella</taxon>
    </lineage>
</organism>
<dbReference type="AlphaFoldDB" id="A0A0H5DQM4"/>
<evidence type="ECO:0000256" key="7">
    <source>
        <dbReference type="PIRSR" id="PIRSR613078-2"/>
    </source>
</evidence>
<dbReference type="OrthoDB" id="9781415at2"/>
<evidence type="ECO:0000256" key="5">
    <source>
        <dbReference type="HAMAP-Rule" id="MF_01039"/>
    </source>
</evidence>
<dbReference type="GO" id="GO:0004619">
    <property type="term" value="F:phosphoglycerate mutase activity"/>
    <property type="evidence" value="ECO:0007669"/>
    <property type="project" value="UniProtKB-UniRule"/>
</dbReference>
<reference evidence="10" key="1">
    <citation type="submission" date="2015-06" db="EMBL/GenBank/DDBJ databases">
        <authorList>
            <person name="Bertelli C."/>
        </authorList>
    </citation>
    <scope>NUCLEOTIDE SEQUENCE [LARGE SCALE GENOMIC DNA]</scope>
    <source>
        <strain evidence="10">CRIB-30</strain>
    </source>
</reference>
<keyword evidence="2 5" id="KW-0312">Gluconeogenesis</keyword>
<dbReference type="Gene3D" id="3.40.50.1240">
    <property type="entry name" value="Phosphoglycerate mutase-like"/>
    <property type="match status" value="1"/>
</dbReference>
<dbReference type="UniPathway" id="UPA00109">
    <property type="reaction ID" value="UER00186"/>
</dbReference>
<dbReference type="GO" id="GO:0006096">
    <property type="term" value="P:glycolytic process"/>
    <property type="evidence" value="ECO:0007669"/>
    <property type="project" value="UniProtKB-UniRule"/>
</dbReference>
<dbReference type="EC" id="5.4.2.11" evidence="5"/>
<feature type="binding site" evidence="5 7">
    <location>
        <position position="58"/>
    </location>
    <ligand>
        <name>substrate</name>
    </ligand>
</feature>
<dbReference type="PANTHER" id="PTHR11931">
    <property type="entry name" value="PHOSPHOGLYCERATE MUTASE"/>
    <property type="match status" value="1"/>
</dbReference>
<dbReference type="NCBIfam" id="NF002217">
    <property type="entry name" value="PRK01112.1"/>
    <property type="match status" value="1"/>
</dbReference>
<dbReference type="HAMAP" id="MF_01039">
    <property type="entry name" value="PGAM_GpmA"/>
    <property type="match status" value="1"/>
</dbReference>
<evidence type="ECO:0000256" key="4">
    <source>
        <dbReference type="ARBA" id="ARBA00023235"/>
    </source>
</evidence>
<dbReference type="GO" id="GO:0006094">
    <property type="term" value="P:gluconeogenesis"/>
    <property type="evidence" value="ECO:0007669"/>
    <property type="project" value="UniProtKB-UniRule"/>
</dbReference>
<dbReference type="RefSeq" id="WP_098038822.1">
    <property type="nucleotide sequence ID" value="NZ_CWGJ01000025.1"/>
</dbReference>
<dbReference type="InterPro" id="IPR001345">
    <property type="entry name" value="PG/BPGM_mutase_AS"/>
</dbReference>
<feature type="binding site" evidence="5 7">
    <location>
        <begin position="8"/>
        <end position="15"/>
    </location>
    <ligand>
        <name>substrate</name>
    </ligand>
</feature>
<evidence type="ECO:0000256" key="6">
    <source>
        <dbReference type="PIRSR" id="PIRSR613078-1"/>
    </source>
</evidence>
<gene>
    <name evidence="5 9" type="primary">gpmA</name>
    <name evidence="9" type="ORF">ELAC_1633</name>
</gene>
<sequence>MALLIMLRHGESEWNRQNQFTGWVDVPLSSKGVEEALKAGELIKDIPIDVIFTSTLIRAQMTLALAMLKHVGKKVPVFLHEGEGDLEKWGKIYSPQAESHTIPVYKSWRLNERMYGELQGLNKAETAEKFGKDQVKIWRRSYATPPPSGESLEMTAARTIPYFEETIVPFLRQGKNVFVSAHGNSLRSIIMDLEGLSQEEVVSLELATGSPLLYEYNEGVFTKKELQNG</sequence>
<dbReference type="SMART" id="SM00855">
    <property type="entry name" value="PGAM"/>
    <property type="match status" value="1"/>
</dbReference>
<evidence type="ECO:0000313" key="9">
    <source>
        <dbReference type="EMBL" id="CRX38961.1"/>
    </source>
</evidence>
<dbReference type="InterPro" id="IPR005952">
    <property type="entry name" value="Phosphogly_mut1"/>
</dbReference>
<feature type="active site" description="Tele-phosphohistidine intermediate" evidence="5 6">
    <location>
        <position position="9"/>
    </location>
</feature>
<comment type="function">
    <text evidence="5">Catalyzes the interconversion of 2-phosphoglycerate and 3-phosphoglycerate.</text>
</comment>
<feature type="active site" description="Proton donor/acceptor" evidence="5 6">
    <location>
        <position position="112"/>
    </location>
</feature>
<comment type="similarity">
    <text evidence="1 5">Belongs to the phosphoglycerate mutase family. BPG-dependent PGAM subfamily.</text>
</comment>
<feature type="binding site" evidence="5 7">
    <location>
        <begin position="183"/>
        <end position="184"/>
    </location>
    <ligand>
        <name>substrate</name>
    </ligand>
</feature>
<proteinExistence type="inferred from homology"/>
<dbReference type="Pfam" id="PF00300">
    <property type="entry name" value="His_Phos_1"/>
    <property type="match status" value="2"/>
</dbReference>
<dbReference type="CDD" id="cd07067">
    <property type="entry name" value="HP_PGM_like"/>
    <property type="match status" value="1"/>
</dbReference>
<keyword evidence="10" id="KW-1185">Reference proteome</keyword>
<feature type="binding site" evidence="5 7">
    <location>
        <position position="123"/>
    </location>
    <ligand>
        <name>substrate</name>
    </ligand>
</feature>
<feature type="binding site" evidence="5 7">
    <location>
        <begin position="139"/>
        <end position="140"/>
    </location>
    <ligand>
        <name>substrate</name>
    </ligand>
</feature>
<evidence type="ECO:0000313" key="10">
    <source>
        <dbReference type="Proteomes" id="UP000220251"/>
    </source>
</evidence>
<keyword evidence="3 5" id="KW-0324">Glycolysis</keyword>
<evidence type="ECO:0000256" key="2">
    <source>
        <dbReference type="ARBA" id="ARBA00022432"/>
    </source>
</evidence>
<evidence type="ECO:0000256" key="1">
    <source>
        <dbReference type="ARBA" id="ARBA00006717"/>
    </source>
</evidence>
<accession>A0A0H5DQM4</accession>
<name>A0A0H5DQM4_9BACT</name>
<feature type="binding site" evidence="5 7">
    <location>
        <begin position="21"/>
        <end position="22"/>
    </location>
    <ligand>
        <name>substrate</name>
    </ligand>
</feature>
<protein>
    <recommendedName>
        <fullName evidence="5">2,3-bisphosphoglycerate-dependent phosphoglycerate mutase</fullName>
        <shortName evidence="5">BPG-dependent PGAM</shortName>
        <shortName evidence="5">PGAM</shortName>
        <shortName evidence="5">Phosphoglyceromutase</shortName>
        <shortName evidence="5">dPGM</shortName>
        <ecNumber evidence="5">5.4.2.11</ecNumber>
    </recommendedName>
</protein>
<feature type="site" description="Transition state stabilizer" evidence="5 8">
    <location>
        <position position="182"/>
    </location>
</feature>
<dbReference type="EMBL" id="CWGJ01000025">
    <property type="protein sequence ID" value="CRX38961.1"/>
    <property type="molecule type" value="Genomic_DNA"/>
</dbReference>
<dbReference type="SUPFAM" id="SSF53254">
    <property type="entry name" value="Phosphoglycerate mutase-like"/>
    <property type="match status" value="1"/>
</dbReference>